<feature type="region of interest" description="Disordered" evidence="2">
    <location>
        <begin position="265"/>
        <end position="304"/>
    </location>
</feature>
<accession>B8B202</accession>
<dbReference type="InterPro" id="IPR005162">
    <property type="entry name" value="Retrotrans_gag_dom"/>
</dbReference>
<evidence type="ECO:0000313" key="5">
    <source>
        <dbReference type="Proteomes" id="UP000007015"/>
    </source>
</evidence>
<feature type="region of interest" description="Disordered" evidence="2">
    <location>
        <begin position="878"/>
        <end position="903"/>
    </location>
</feature>
<name>B8B202_ORYSI</name>
<feature type="compositionally biased region" description="Basic and acidic residues" evidence="2">
    <location>
        <begin position="848"/>
        <end position="859"/>
    </location>
</feature>
<feature type="region of interest" description="Disordered" evidence="2">
    <location>
        <begin position="1035"/>
        <end position="1061"/>
    </location>
</feature>
<evidence type="ECO:0000259" key="3">
    <source>
        <dbReference type="Pfam" id="PF03732"/>
    </source>
</evidence>
<feature type="compositionally biased region" description="Polar residues" evidence="2">
    <location>
        <begin position="580"/>
        <end position="593"/>
    </location>
</feature>
<dbReference type="STRING" id="39946.B8B202"/>
<dbReference type="OMA" id="MEDETHH"/>
<dbReference type="Gene3D" id="2.40.70.10">
    <property type="entry name" value="Acid Proteases"/>
    <property type="match status" value="1"/>
</dbReference>
<feature type="compositionally biased region" description="Basic and acidic residues" evidence="2">
    <location>
        <begin position="565"/>
        <end position="579"/>
    </location>
</feature>
<dbReference type="SUPFAM" id="SSF50630">
    <property type="entry name" value="Acid proteases"/>
    <property type="match status" value="1"/>
</dbReference>
<proteinExistence type="predicted"/>
<dbReference type="Proteomes" id="UP000007015">
    <property type="component" value="Chromosome 6"/>
</dbReference>
<sequence length="1510" mass="169062">MSEQVQPFVTLRFGSLWVDVPIGPFQVANSGSSLQTTASPAPADYEQEVSSAPQGGFIPVLSKAAKRRRRAAAKARQAASQEHVNKVREAASNDSMPPRFTRAAPAMTRAAPFKTRSYEAYPRFRRTTLGEWPVREIRTGPSKAAPRRRVSPEPKGIASSTPKKSALGANASPACVAGSSSTPVAVPLNIAPEMLGVVSPKNSLSILGAAPSMSTAAAPSSASTGGALNRPHRLHPLDKGKAVMEDETHHELPSSKKKGVVVLQSVPTQQQSSSPSSSKLRADAPEFIPSSIKKSRASRRKAKKKRTLQWEGVYISLGDVRMGHVDPTVVPSDTVSTGTPTQRPSMQGSFSPSKNRCRRCNAHRTWVDFPVATEARETRRQREKVYNDMMNKRIRENRRGQAERFEDWATFMEATICYTMKEMLLGVSTSDNGMGGAIMRRAEALARWPEYQRLVDQELWRQTYVNHAKRVRANHGQRVYEVGPTSCTPKKATTTTSLPPWPVRKRASSGAFEVLSSMPVGIMKAVDSTSDASSAFVHFKRKKARKIVVPGHRLVTRSVSSFDNEEHVSLSYSRPDKTLRSTSTSSENEISKSNPREPPETQVEQVLATNETRSAEERLAQLTAALQQKEDELAALRTQMANGTSQRDGGSVYANTLRPGYVKPYPPDVDLVPFPNNYRQPQFSKFNGTGSPYEHVAHFLAACQDTANNGALLLRQFVQTLSGPAFTWYSKLAPGSIRTWEQMQDSFLERFYSTQRTVGITELTQTEQRAHEKAADFINRWRNLSLHCPQPITEHEAVRMCMNNLNPEMAVYLPGVRPVTFEELASKATDIENYTQFVARRSKPYSRPVEKSNPRDKATFKPKQAQAMEATAVIPSLQAGGVASRNNEQKSAPVGRRPTLTERQNREYSFPAEEVHDLFTGLRELNLIALPKSKRPEEATKFNEPNFCHYHRILGHTLKDCFVVKNVIQKLIDDGVIDADLLKSLKLGKKMAANIATVQEDPSEFAPMLFPGYAPFHGEQQERRNQPKREVYDRWIHSTRPTLPTRQRSQERGQQRKRRSALQRLTVNGEPLFFVPAIYQRDARRRGGAYEDFNVLAIEIFEEDDGSLYFPDDEPPEVDQIQLRSGHQIADVRPPANSKSPRSKDVASDEMTDPSPNVSVKYDVISHLKKYQPCFQYYRVEVSQTEAELAEVLSMTFTEEDLLLGNKKHNRLLLMYGEIDDLPTNRIMVDGGSAINLLPLRTLKKIGYSRRDLNRSNVVIHGFNQAGQEALGTISLVLKLEPLSTYVTFHIIDAATSYNALLGRPWLHENQVVPSTLHQCIKYKDKSGEIMRIFADERPFTVAESFYADAKFYVEPVEKIQKPKAKSLTEHFVTNGSSGESSSDRKIYQYITSNWRNKGEPIFRIMSRPSASKGMEFPTPLPPLVEHKIKQAQTELQKFSAGKNKNKMTAHVTLSNKDDDSLPISLYDPKVLYMTQQMGYDTLTRPSLCDGQGQLAPFEKILSQAQLEAL</sequence>
<dbReference type="Pfam" id="PF03732">
    <property type="entry name" value="Retrotrans_gag"/>
    <property type="match status" value="1"/>
</dbReference>
<feature type="compositionally biased region" description="Polar residues" evidence="2">
    <location>
        <begin position="332"/>
        <end position="354"/>
    </location>
</feature>
<dbReference type="PANTHER" id="PTHR33437">
    <property type="entry name" value="OS06G0361200 PROTEIN"/>
    <property type="match status" value="1"/>
</dbReference>
<feature type="region of interest" description="Disordered" evidence="2">
    <location>
        <begin position="332"/>
        <end position="356"/>
    </location>
</feature>
<dbReference type="HOGENOM" id="CLU_248253_0_0_1"/>
<feature type="region of interest" description="Disordered" evidence="2">
    <location>
        <begin position="215"/>
        <end position="234"/>
    </location>
</feature>
<dbReference type="EMBL" id="CM000131">
    <property type="protein sequence ID" value="EEC80586.1"/>
    <property type="molecule type" value="Genomic_DNA"/>
</dbReference>
<evidence type="ECO:0000256" key="1">
    <source>
        <dbReference type="SAM" id="Coils"/>
    </source>
</evidence>
<evidence type="ECO:0000256" key="2">
    <source>
        <dbReference type="SAM" id="MobiDB-lite"/>
    </source>
</evidence>
<keyword evidence="5" id="KW-1185">Reference proteome</keyword>
<feature type="compositionally biased region" description="Low complexity" evidence="2">
    <location>
        <begin position="215"/>
        <end position="227"/>
    </location>
</feature>
<dbReference type="PANTHER" id="PTHR33437:SF2">
    <property type="entry name" value="OS06G0361200 PROTEIN"/>
    <property type="match status" value="1"/>
</dbReference>
<feature type="compositionally biased region" description="Low complexity" evidence="2">
    <location>
        <begin position="265"/>
        <end position="278"/>
    </location>
</feature>
<dbReference type="InterPro" id="IPR021109">
    <property type="entry name" value="Peptidase_aspartic_dom_sf"/>
</dbReference>
<keyword evidence="1" id="KW-0175">Coiled coil</keyword>
<feature type="region of interest" description="Disordered" evidence="2">
    <location>
        <begin position="1126"/>
        <end position="1154"/>
    </location>
</feature>
<organism evidence="4 5">
    <name type="scientific">Oryza sativa subsp. indica</name>
    <name type="common">Rice</name>
    <dbReference type="NCBI Taxonomy" id="39946"/>
    <lineage>
        <taxon>Eukaryota</taxon>
        <taxon>Viridiplantae</taxon>
        <taxon>Streptophyta</taxon>
        <taxon>Embryophyta</taxon>
        <taxon>Tracheophyta</taxon>
        <taxon>Spermatophyta</taxon>
        <taxon>Magnoliopsida</taxon>
        <taxon>Liliopsida</taxon>
        <taxon>Poales</taxon>
        <taxon>Poaceae</taxon>
        <taxon>BOP clade</taxon>
        <taxon>Oryzoideae</taxon>
        <taxon>Oryzeae</taxon>
        <taxon>Oryzinae</taxon>
        <taxon>Oryza</taxon>
        <taxon>Oryza sativa</taxon>
    </lineage>
</organism>
<feature type="region of interest" description="Disordered" evidence="2">
    <location>
        <begin position="565"/>
        <end position="603"/>
    </location>
</feature>
<feature type="region of interest" description="Disordered" evidence="2">
    <location>
        <begin position="138"/>
        <end position="171"/>
    </location>
</feature>
<feature type="coiled-coil region" evidence="1">
    <location>
        <begin position="612"/>
        <end position="646"/>
    </location>
</feature>
<feature type="region of interest" description="Disordered" evidence="2">
    <location>
        <begin position="69"/>
        <end position="100"/>
    </location>
</feature>
<reference evidence="4 5" key="1">
    <citation type="journal article" date="2005" name="PLoS Biol.">
        <title>The genomes of Oryza sativa: a history of duplications.</title>
        <authorList>
            <person name="Yu J."/>
            <person name="Wang J."/>
            <person name="Lin W."/>
            <person name="Li S."/>
            <person name="Li H."/>
            <person name="Zhou J."/>
            <person name="Ni P."/>
            <person name="Dong W."/>
            <person name="Hu S."/>
            <person name="Zeng C."/>
            <person name="Zhang J."/>
            <person name="Zhang Y."/>
            <person name="Li R."/>
            <person name="Xu Z."/>
            <person name="Li S."/>
            <person name="Li X."/>
            <person name="Zheng H."/>
            <person name="Cong L."/>
            <person name="Lin L."/>
            <person name="Yin J."/>
            <person name="Geng J."/>
            <person name="Li G."/>
            <person name="Shi J."/>
            <person name="Liu J."/>
            <person name="Lv H."/>
            <person name="Li J."/>
            <person name="Wang J."/>
            <person name="Deng Y."/>
            <person name="Ran L."/>
            <person name="Shi X."/>
            <person name="Wang X."/>
            <person name="Wu Q."/>
            <person name="Li C."/>
            <person name="Ren X."/>
            <person name="Wang J."/>
            <person name="Wang X."/>
            <person name="Li D."/>
            <person name="Liu D."/>
            <person name="Zhang X."/>
            <person name="Ji Z."/>
            <person name="Zhao W."/>
            <person name="Sun Y."/>
            <person name="Zhang Z."/>
            <person name="Bao J."/>
            <person name="Han Y."/>
            <person name="Dong L."/>
            <person name="Ji J."/>
            <person name="Chen P."/>
            <person name="Wu S."/>
            <person name="Liu J."/>
            <person name="Xiao Y."/>
            <person name="Bu D."/>
            <person name="Tan J."/>
            <person name="Yang L."/>
            <person name="Ye C."/>
            <person name="Zhang J."/>
            <person name="Xu J."/>
            <person name="Zhou Y."/>
            <person name="Yu Y."/>
            <person name="Zhang B."/>
            <person name="Zhuang S."/>
            <person name="Wei H."/>
            <person name="Liu B."/>
            <person name="Lei M."/>
            <person name="Yu H."/>
            <person name="Li Y."/>
            <person name="Xu H."/>
            <person name="Wei S."/>
            <person name="He X."/>
            <person name="Fang L."/>
            <person name="Zhang Z."/>
            <person name="Zhang Y."/>
            <person name="Huang X."/>
            <person name="Su Z."/>
            <person name="Tong W."/>
            <person name="Li J."/>
            <person name="Tong Z."/>
            <person name="Li S."/>
            <person name="Ye J."/>
            <person name="Wang L."/>
            <person name="Fang L."/>
            <person name="Lei T."/>
            <person name="Chen C."/>
            <person name="Chen H."/>
            <person name="Xu Z."/>
            <person name="Li H."/>
            <person name="Huang H."/>
            <person name="Zhang F."/>
            <person name="Xu H."/>
            <person name="Li N."/>
            <person name="Zhao C."/>
            <person name="Li S."/>
            <person name="Dong L."/>
            <person name="Huang Y."/>
            <person name="Li L."/>
            <person name="Xi Y."/>
            <person name="Qi Q."/>
            <person name="Li W."/>
            <person name="Zhang B."/>
            <person name="Hu W."/>
            <person name="Zhang Y."/>
            <person name="Tian X."/>
            <person name="Jiao Y."/>
            <person name="Liang X."/>
            <person name="Jin J."/>
            <person name="Gao L."/>
            <person name="Zheng W."/>
            <person name="Hao B."/>
            <person name="Liu S."/>
            <person name="Wang W."/>
            <person name="Yuan L."/>
            <person name="Cao M."/>
            <person name="McDermott J."/>
            <person name="Samudrala R."/>
            <person name="Wang J."/>
            <person name="Wong G.K."/>
            <person name="Yang H."/>
        </authorList>
    </citation>
    <scope>NUCLEOTIDE SEQUENCE [LARGE SCALE GENOMIC DNA]</scope>
    <source>
        <strain evidence="5">cv. 93-11</strain>
    </source>
</reference>
<feature type="compositionally biased region" description="Basic residues" evidence="2">
    <location>
        <begin position="293"/>
        <end position="304"/>
    </location>
</feature>
<dbReference type="CDD" id="cd00303">
    <property type="entry name" value="retropepsin_like"/>
    <property type="match status" value="1"/>
</dbReference>
<feature type="region of interest" description="Disordered" evidence="2">
    <location>
        <begin position="842"/>
        <end position="865"/>
    </location>
</feature>
<protein>
    <recommendedName>
        <fullName evidence="3">Retrotransposon gag domain-containing protein</fullName>
    </recommendedName>
</protein>
<feature type="region of interest" description="Disordered" evidence="2">
    <location>
        <begin position="482"/>
        <end position="502"/>
    </location>
</feature>
<dbReference type="Gramene" id="BGIOSGA022895-TA">
    <property type="protein sequence ID" value="BGIOSGA022895-PA"/>
    <property type="gene ID" value="BGIOSGA022895"/>
</dbReference>
<gene>
    <name evidence="4" type="ORF">OsI_22922</name>
</gene>
<evidence type="ECO:0000313" key="4">
    <source>
        <dbReference type="EMBL" id="EEC80586.1"/>
    </source>
</evidence>
<feature type="domain" description="Retrotransposon gag" evidence="3">
    <location>
        <begin position="717"/>
        <end position="807"/>
    </location>
</feature>
<feature type="compositionally biased region" description="Low complexity" evidence="2">
    <location>
        <begin position="484"/>
        <end position="498"/>
    </location>
</feature>